<name>A0A0J7XMB4_9SPHN</name>
<dbReference type="InterPro" id="IPR000614">
    <property type="entry name" value="FRMsr_CS"/>
</dbReference>
<proteinExistence type="inferred from homology"/>
<comment type="caution">
    <text evidence="3">The sequence shown here is derived from an EMBL/GenBank/DDBJ whole genome shotgun (WGS) entry which is preliminary data.</text>
</comment>
<evidence type="ECO:0000256" key="1">
    <source>
        <dbReference type="ARBA" id="ARBA00038454"/>
    </source>
</evidence>
<dbReference type="InterPro" id="IPR029016">
    <property type="entry name" value="GAF-like_dom_sf"/>
</dbReference>
<dbReference type="OrthoDB" id="9796252at2"/>
<dbReference type="GO" id="GO:0005829">
    <property type="term" value="C:cytosol"/>
    <property type="evidence" value="ECO:0007669"/>
    <property type="project" value="TreeGrafter"/>
</dbReference>
<dbReference type="EMBL" id="JACU01000008">
    <property type="protein sequence ID" value="KMS52837.1"/>
    <property type="molecule type" value="Genomic_DNA"/>
</dbReference>
<dbReference type="InterPro" id="IPR003018">
    <property type="entry name" value="GAF"/>
</dbReference>
<dbReference type="PATRIC" id="fig|1114963.3.peg.3890"/>
<feature type="domain" description="GAF" evidence="2">
    <location>
        <begin position="14"/>
        <end position="160"/>
    </location>
</feature>
<dbReference type="PROSITE" id="PS01320">
    <property type="entry name" value="UPF0067"/>
    <property type="match status" value="1"/>
</dbReference>
<evidence type="ECO:0000259" key="2">
    <source>
        <dbReference type="SMART" id="SM00065"/>
    </source>
</evidence>
<dbReference type="AlphaFoldDB" id="A0A0J7XMB4"/>
<accession>A0A0J7XMB4</accession>
<dbReference type="Proteomes" id="UP000052268">
    <property type="component" value="Unassembled WGS sequence"/>
</dbReference>
<dbReference type="SMART" id="SM00065">
    <property type="entry name" value="GAF"/>
    <property type="match status" value="1"/>
</dbReference>
<protein>
    <recommendedName>
        <fullName evidence="2">GAF domain-containing protein</fullName>
    </recommendedName>
</protein>
<comment type="similarity">
    <text evidence="1">Belongs to the free Met sulfoxide reductase family.</text>
</comment>
<dbReference type="RefSeq" id="WP_059152872.1">
    <property type="nucleotide sequence ID" value="NZ_KQ130456.1"/>
</dbReference>
<keyword evidence="4" id="KW-1185">Reference proteome</keyword>
<organism evidence="3 4">
    <name type="scientific">Novosphingobium barchaimii LL02</name>
    <dbReference type="NCBI Taxonomy" id="1114963"/>
    <lineage>
        <taxon>Bacteria</taxon>
        <taxon>Pseudomonadati</taxon>
        <taxon>Pseudomonadota</taxon>
        <taxon>Alphaproteobacteria</taxon>
        <taxon>Sphingomonadales</taxon>
        <taxon>Sphingomonadaceae</taxon>
        <taxon>Novosphingobium</taxon>
    </lineage>
</organism>
<sequence>MYDFAAQTDLPKPELYSSLARAADALVRGEPDPVANMANLAATIWQFLPDLNWAGFYRVIGDELVLGPFIGKPACIRIPMGAGVCGTAAALGSTQVVPDVHAFPGHIACDADSRSELVVPVLRDGRVIAVIDLDSPSPGRFDAEDAAGMQLIAQVASLTI</sequence>
<reference evidence="3 4" key="1">
    <citation type="journal article" date="2015" name="G3 (Bethesda)">
        <title>Insights into Ongoing Evolution of the Hexachlorocyclohexane Catabolic Pathway from Comparative Genomics of Ten Sphingomonadaceae Strains.</title>
        <authorList>
            <person name="Pearce S.L."/>
            <person name="Oakeshott J.G."/>
            <person name="Pandey G."/>
        </authorList>
    </citation>
    <scope>NUCLEOTIDE SEQUENCE [LARGE SCALE GENOMIC DNA]</scope>
    <source>
        <strain evidence="3 4">LL02</strain>
    </source>
</reference>
<dbReference type="FunFam" id="3.30.450.40:FF:000008">
    <property type="entry name" value="GAF domain-containing proteins"/>
    <property type="match status" value="1"/>
</dbReference>
<dbReference type="PANTHER" id="PTHR21021">
    <property type="entry name" value="GAF/PUTATIVE CYTOSKELETAL PROTEIN"/>
    <property type="match status" value="1"/>
</dbReference>
<dbReference type="SUPFAM" id="SSF55781">
    <property type="entry name" value="GAF domain-like"/>
    <property type="match status" value="1"/>
</dbReference>
<dbReference type="Gene3D" id="3.30.450.40">
    <property type="match status" value="1"/>
</dbReference>
<dbReference type="GO" id="GO:0033745">
    <property type="term" value="F:L-methionine-(R)-S-oxide reductase activity"/>
    <property type="evidence" value="ECO:0007669"/>
    <property type="project" value="TreeGrafter"/>
</dbReference>
<dbReference type="InterPro" id="IPR051330">
    <property type="entry name" value="Phosphatase_reg/MetRdx"/>
</dbReference>
<evidence type="ECO:0000313" key="4">
    <source>
        <dbReference type="Proteomes" id="UP000052268"/>
    </source>
</evidence>
<dbReference type="PANTHER" id="PTHR21021:SF15">
    <property type="entry name" value="FREE METHIONINE-R-SULFOXIDE REDUCTASE"/>
    <property type="match status" value="1"/>
</dbReference>
<dbReference type="Pfam" id="PF01590">
    <property type="entry name" value="GAF"/>
    <property type="match status" value="1"/>
</dbReference>
<gene>
    <name evidence="3" type="ORF">V474_25175</name>
</gene>
<evidence type="ECO:0000313" key="3">
    <source>
        <dbReference type="EMBL" id="KMS52837.1"/>
    </source>
</evidence>